<reference evidence="1 2" key="1">
    <citation type="journal article" date="2009" name="Stand. Genomic Sci.">
        <title>Complete genome sequence of Pirellula staleyi type strain (ATCC 27377).</title>
        <authorList>
            <person name="Clum A."/>
            <person name="Tindall B.J."/>
            <person name="Sikorski J."/>
            <person name="Ivanova N."/>
            <person name="Mavrommatis K."/>
            <person name="Lucas S."/>
            <person name="Glavina del Rio T."/>
            <person name="Nolan M."/>
            <person name="Chen F."/>
            <person name="Tice H."/>
            <person name="Pitluck S."/>
            <person name="Cheng J.F."/>
            <person name="Chertkov O."/>
            <person name="Brettin T."/>
            <person name="Han C."/>
            <person name="Detter J.C."/>
            <person name="Kuske C."/>
            <person name="Bruce D."/>
            <person name="Goodwin L."/>
            <person name="Ovchinikova G."/>
            <person name="Pati A."/>
            <person name="Mikhailova N."/>
            <person name="Chen A."/>
            <person name="Palaniappan K."/>
            <person name="Land M."/>
            <person name="Hauser L."/>
            <person name="Chang Y.J."/>
            <person name="Jeffries C.D."/>
            <person name="Chain P."/>
            <person name="Rohde M."/>
            <person name="Goker M."/>
            <person name="Bristow J."/>
            <person name="Eisen J.A."/>
            <person name="Markowitz V."/>
            <person name="Hugenholtz P."/>
            <person name="Kyrpides N.C."/>
            <person name="Klenk H.P."/>
            <person name="Lapidus A."/>
        </authorList>
    </citation>
    <scope>NUCLEOTIDE SEQUENCE [LARGE SCALE GENOMIC DNA]</scope>
    <source>
        <strain evidence="2">ATCC 27377 / DSM 6068 / ICPB 4128</strain>
    </source>
</reference>
<evidence type="ECO:0000313" key="1">
    <source>
        <dbReference type="EMBL" id="ADB15492.1"/>
    </source>
</evidence>
<dbReference type="Proteomes" id="UP000001887">
    <property type="component" value="Chromosome"/>
</dbReference>
<dbReference type="KEGG" id="psl:Psta_0807"/>
<name>D2R6B4_PIRSD</name>
<organism evidence="1 2">
    <name type="scientific">Pirellula staleyi (strain ATCC 27377 / DSM 6068 / ICPB 4128)</name>
    <name type="common">Pirella staleyi</name>
    <dbReference type="NCBI Taxonomy" id="530564"/>
    <lineage>
        <taxon>Bacteria</taxon>
        <taxon>Pseudomonadati</taxon>
        <taxon>Planctomycetota</taxon>
        <taxon>Planctomycetia</taxon>
        <taxon>Pirellulales</taxon>
        <taxon>Pirellulaceae</taxon>
        <taxon>Pirellula</taxon>
    </lineage>
</organism>
<evidence type="ECO:0000313" key="2">
    <source>
        <dbReference type="Proteomes" id="UP000001887"/>
    </source>
</evidence>
<dbReference type="EMBL" id="CP001848">
    <property type="protein sequence ID" value="ADB15492.1"/>
    <property type="molecule type" value="Genomic_DNA"/>
</dbReference>
<accession>D2R6B4</accession>
<proteinExistence type="predicted"/>
<dbReference type="HOGENOM" id="CLU_2882004_0_0_0"/>
<dbReference type="AlphaFoldDB" id="D2R6B4"/>
<sequence length="63" mass="7048">MAPTVIAGIVNRGKRKAMATPVESQRCGFQQQTRRVQNCLWGDWLRVPPENEKGLRSAGLSRP</sequence>
<protein>
    <submittedName>
        <fullName evidence="1">Uncharacterized protein</fullName>
    </submittedName>
</protein>
<gene>
    <name evidence="1" type="ordered locus">Psta_0807</name>
</gene>
<keyword evidence="2" id="KW-1185">Reference proteome</keyword>